<organism evidence="1">
    <name type="scientific">Cyanothece sp. (strain PCC 7425 / ATCC 29141)</name>
    <dbReference type="NCBI Taxonomy" id="395961"/>
    <lineage>
        <taxon>Bacteria</taxon>
        <taxon>Bacillati</taxon>
        <taxon>Cyanobacteriota</taxon>
        <taxon>Cyanophyceae</taxon>
        <taxon>Gomontiellales</taxon>
        <taxon>Cyanothecaceae</taxon>
        <taxon>Cyanothece</taxon>
    </lineage>
</organism>
<name>B8HQW9_CYAP4</name>
<sequence>MATPPGSSLRAGVAIDHHCQASIVWSLEVAEQPSLFSETELQSLQLPLPRQTAARMSLEVLQTWKQRVFAYQQQVKQTTGQQQVSLFGESEGLIDPDSIDPFTLPQQNTQFWRWKFDDPGLAALYFVIDYELPLLLYVGETVKSNRRWKGKHDCKDYLLSYRQIHYHYQLPTALGIAFWSEAPDATRPRQKLESALIYKWRSPFNKENCQYWNTPFVDN</sequence>
<dbReference type="EMBL" id="CP001344">
    <property type="protein sequence ID" value="ACL45790.1"/>
    <property type="molecule type" value="Genomic_DNA"/>
</dbReference>
<evidence type="ECO:0000313" key="1">
    <source>
        <dbReference type="EMBL" id="ACL45790.1"/>
    </source>
</evidence>
<dbReference type="AlphaFoldDB" id="B8HQW9"/>
<evidence type="ECO:0008006" key="2">
    <source>
        <dbReference type="Google" id="ProtNLM"/>
    </source>
</evidence>
<protein>
    <recommendedName>
        <fullName evidence="2">GIY-YIG domain-containing protein</fullName>
    </recommendedName>
</protein>
<dbReference type="eggNOG" id="ENOG50313YR">
    <property type="taxonomic scope" value="Bacteria"/>
</dbReference>
<reference evidence="1" key="1">
    <citation type="submission" date="2009-01" db="EMBL/GenBank/DDBJ databases">
        <title>Complete sequence of chromosome Cyanothece sp. PCC 7425.</title>
        <authorList>
            <consortium name="US DOE Joint Genome Institute"/>
            <person name="Lucas S."/>
            <person name="Copeland A."/>
            <person name="Lapidus A."/>
            <person name="Glavina del Rio T."/>
            <person name="Dalin E."/>
            <person name="Tice H."/>
            <person name="Bruce D."/>
            <person name="Goodwin L."/>
            <person name="Pitluck S."/>
            <person name="Sims D."/>
            <person name="Meineke L."/>
            <person name="Brettin T."/>
            <person name="Detter J.C."/>
            <person name="Han C."/>
            <person name="Larimer F."/>
            <person name="Land M."/>
            <person name="Hauser L."/>
            <person name="Kyrpides N."/>
            <person name="Ovchinnikova G."/>
            <person name="Liberton M."/>
            <person name="Stoeckel J."/>
            <person name="Banerjee A."/>
            <person name="Singh A."/>
            <person name="Page L."/>
            <person name="Sato H."/>
            <person name="Zhao L."/>
            <person name="Sherman L."/>
            <person name="Pakrasi H."/>
            <person name="Richardson P."/>
        </authorList>
    </citation>
    <scope>NUCLEOTIDE SEQUENCE</scope>
    <source>
        <strain evidence="1">PCC 7425</strain>
    </source>
</reference>
<accession>B8HQW9</accession>
<proteinExistence type="predicted"/>
<dbReference type="HOGENOM" id="CLU_1407554_0_0_3"/>
<dbReference type="STRING" id="395961.Cyan7425_3466"/>
<gene>
    <name evidence="1" type="ordered locus">Cyan7425_3466</name>
</gene>
<dbReference type="KEGG" id="cyn:Cyan7425_3466"/>